<dbReference type="EMBL" id="FNEN01000002">
    <property type="protein sequence ID" value="SDI43731.1"/>
    <property type="molecule type" value="Genomic_DNA"/>
</dbReference>
<feature type="domain" description="HTH cro/C1-type" evidence="2">
    <location>
        <begin position="5"/>
        <end position="59"/>
    </location>
</feature>
<dbReference type="InterPro" id="IPR001387">
    <property type="entry name" value="Cro/C1-type_HTH"/>
</dbReference>
<organism evidence="3 4">
    <name type="scientific">Natribacillus halophilus</name>
    <dbReference type="NCBI Taxonomy" id="549003"/>
    <lineage>
        <taxon>Bacteria</taxon>
        <taxon>Bacillati</taxon>
        <taxon>Bacillota</taxon>
        <taxon>Bacilli</taxon>
        <taxon>Bacillales</taxon>
        <taxon>Bacillaceae</taxon>
        <taxon>Natribacillus</taxon>
    </lineage>
</organism>
<dbReference type="RefSeq" id="WP_090396072.1">
    <property type="nucleotide sequence ID" value="NZ_FNEN01000002.1"/>
</dbReference>
<dbReference type="OrthoDB" id="1757480at2"/>
<accession>A0A1G8KJV0</accession>
<keyword evidence="1" id="KW-0238">DNA-binding</keyword>
<dbReference type="CDD" id="cd00093">
    <property type="entry name" value="HTH_XRE"/>
    <property type="match status" value="1"/>
</dbReference>
<evidence type="ECO:0000256" key="1">
    <source>
        <dbReference type="ARBA" id="ARBA00023125"/>
    </source>
</evidence>
<evidence type="ECO:0000313" key="3">
    <source>
        <dbReference type="EMBL" id="SDI43731.1"/>
    </source>
</evidence>
<dbReference type="Proteomes" id="UP000198853">
    <property type="component" value="Unassembled WGS sequence"/>
</dbReference>
<sequence>MHVNLYVARKERRLSQYNISKVIGIHKQTYYLKENGKKEFTLSEAKQLAEIFDTTVDELFSKSRR</sequence>
<dbReference type="PROSITE" id="PS50943">
    <property type="entry name" value="HTH_CROC1"/>
    <property type="match status" value="1"/>
</dbReference>
<protein>
    <submittedName>
        <fullName evidence="3">Putative transcriptional regulator</fullName>
    </submittedName>
</protein>
<dbReference type="Pfam" id="PF01381">
    <property type="entry name" value="HTH_3"/>
    <property type="match status" value="1"/>
</dbReference>
<name>A0A1G8KJV0_9BACI</name>
<dbReference type="SUPFAM" id="SSF47413">
    <property type="entry name" value="lambda repressor-like DNA-binding domains"/>
    <property type="match status" value="1"/>
</dbReference>
<proteinExistence type="predicted"/>
<gene>
    <name evidence="3" type="ORF">SAMN04488123_102154</name>
</gene>
<keyword evidence="4" id="KW-1185">Reference proteome</keyword>
<dbReference type="PANTHER" id="PTHR46558">
    <property type="entry name" value="TRACRIPTIONAL REGULATORY PROTEIN-RELATED-RELATED"/>
    <property type="match status" value="1"/>
</dbReference>
<dbReference type="Gene3D" id="1.10.260.40">
    <property type="entry name" value="lambda repressor-like DNA-binding domains"/>
    <property type="match status" value="1"/>
</dbReference>
<dbReference type="PANTHER" id="PTHR46558:SF4">
    <property type="entry name" value="DNA-BIDING PHAGE PROTEIN"/>
    <property type="match status" value="1"/>
</dbReference>
<dbReference type="SMART" id="SM00530">
    <property type="entry name" value="HTH_XRE"/>
    <property type="match status" value="1"/>
</dbReference>
<dbReference type="GO" id="GO:0003677">
    <property type="term" value="F:DNA binding"/>
    <property type="evidence" value="ECO:0007669"/>
    <property type="project" value="UniProtKB-KW"/>
</dbReference>
<dbReference type="InterPro" id="IPR010982">
    <property type="entry name" value="Lambda_DNA-bd_dom_sf"/>
</dbReference>
<evidence type="ECO:0000313" key="4">
    <source>
        <dbReference type="Proteomes" id="UP000198853"/>
    </source>
</evidence>
<dbReference type="AlphaFoldDB" id="A0A1G8KJV0"/>
<reference evidence="3 4" key="1">
    <citation type="submission" date="2016-10" db="EMBL/GenBank/DDBJ databases">
        <authorList>
            <person name="de Groot N.N."/>
        </authorList>
    </citation>
    <scope>NUCLEOTIDE SEQUENCE [LARGE SCALE GENOMIC DNA]</scope>
    <source>
        <strain evidence="3 4">DSM 21771</strain>
    </source>
</reference>
<evidence type="ECO:0000259" key="2">
    <source>
        <dbReference type="PROSITE" id="PS50943"/>
    </source>
</evidence>